<dbReference type="PROSITE" id="PS50865">
    <property type="entry name" value="ZF_MYND_2"/>
    <property type="match status" value="1"/>
</dbReference>
<evidence type="ECO:0000256" key="3">
    <source>
        <dbReference type="ARBA" id="ARBA00022691"/>
    </source>
</evidence>
<evidence type="ECO:0000256" key="8">
    <source>
        <dbReference type="SAM" id="Phobius"/>
    </source>
</evidence>
<keyword evidence="2" id="KW-0808">Transferase</keyword>
<dbReference type="Proteomes" id="UP000215335">
    <property type="component" value="Unassembled WGS sequence"/>
</dbReference>
<dbReference type="AlphaFoldDB" id="A0A232FLQ1"/>
<evidence type="ECO:0000313" key="11">
    <source>
        <dbReference type="EMBL" id="OXU31440.1"/>
    </source>
</evidence>
<dbReference type="Pfam" id="PF01753">
    <property type="entry name" value="zf-MYND"/>
    <property type="match status" value="1"/>
</dbReference>
<dbReference type="EMBL" id="NNAY01000057">
    <property type="protein sequence ID" value="OXU31440.1"/>
    <property type="molecule type" value="Genomic_DNA"/>
</dbReference>
<name>A0A232FLQ1_9HYME</name>
<dbReference type="Pfam" id="PF00856">
    <property type="entry name" value="SET"/>
    <property type="match status" value="1"/>
</dbReference>
<feature type="domain" description="MYND-type" evidence="10">
    <location>
        <begin position="388"/>
        <end position="427"/>
    </location>
</feature>
<keyword evidence="12" id="KW-1185">Reference proteome</keyword>
<feature type="domain" description="SET" evidence="9">
    <location>
        <begin position="340"/>
        <end position="638"/>
    </location>
</feature>
<dbReference type="SUPFAM" id="SSF82199">
    <property type="entry name" value="SET domain"/>
    <property type="match status" value="1"/>
</dbReference>
<gene>
    <name evidence="11" type="ORF">TSAR_004718</name>
</gene>
<evidence type="ECO:0000256" key="6">
    <source>
        <dbReference type="ARBA" id="ARBA00022833"/>
    </source>
</evidence>
<comment type="caution">
    <text evidence="11">The sequence shown here is derived from an EMBL/GenBank/DDBJ whole genome shotgun (WGS) entry which is preliminary data.</text>
</comment>
<dbReference type="GO" id="GO:0008757">
    <property type="term" value="F:S-adenosylmethionine-dependent methyltransferase activity"/>
    <property type="evidence" value="ECO:0007669"/>
    <property type="project" value="UniProtKB-ARBA"/>
</dbReference>
<feature type="transmembrane region" description="Helical" evidence="8">
    <location>
        <begin position="16"/>
        <end position="36"/>
    </location>
</feature>
<evidence type="ECO:0000313" key="12">
    <source>
        <dbReference type="Proteomes" id="UP000215335"/>
    </source>
</evidence>
<dbReference type="Gene3D" id="1.25.40.10">
    <property type="entry name" value="Tetratricopeptide repeat domain"/>
    <property type="match status" value="1"/>
</dbReference>
<dbReference type="Gene3D" id="1.10.220.160">
    <property type="match status" value="1"/>
</dbReference>
<evidence type="ECO:0008006" key="13">
    <source>
        <dbReference type="Google" id="ProtNLM"/>
    </source>
</evidence>
<evidence type="ECO:0000256" key="1">
    <source>
        <dbReference type="ARBA" id="ARBA00022603"/>
    </source>
</evidence>
<evidence type="ECO:0000256" key="5">
    <source>
        <dbReference type="ARBA" id="ARBA00022771"/>
    </source>
</evidence>
<dbReference type="GO" id="GO:0005634">
    <property type="term" value="C:nucleus"/>
    <property type="evidence" value="ECO:0007669"/>
    <property type="project" value="TreeGrafter"/>
</dbReference>
<keyword evidence="5 7" id="KW-0863">Zinc-finger</keyword>
<keyword evidence="6" id="KW-0862">Zinc</keyword>
<organism evidence="11 12">
    <name type="scientific">Trichomalopsis sarcophagae</name>
    <dbReference type="NCBI Taxonomy" id="543379"/>
    <lineage>
        <taxon>Eukaryota</taxon>
        <taxon>Metazoa</taxon>
        <taxon>Ecdysozoa</taxon>
        <taxon>Arthropoda</taxon>
        <taxon>Hexapoda</taxon>
        <taxon>Insecta</taxon>
        <taxon>Pterygota</taxon>
        <taxon>Neoptera</taxon>
        <taxon>Endopterygota</taxon>
        <taxon>Hymenoptera</taxon>
        <taxon>Apocrita</taxon>
        <taxon>Proctotrupomorpha</taxon>
        <taxon>Chalcidoidea</taxon>
        <taxon>Pteromalidae</taxon>
        <taxon>Pteromalinae</taxon>
        <taxon>Trichomalopsis</taxon>
    </lineage>
</organism>
<evidence type="ECO:0000259" key="10">
    <source>
        <dbReference type="PROSITE" id="PS50865"/>
    </source>
</evidence>
<keyword evidence="8" id="KW-1133">Transmembrane helix</keyword>
<keyword evidence="8" id="KW-0472">Membrane</keyword>
<dbReference type="Gene3D" id="6.10.140.2220">
    <property type="match status" value="1"/>
</dbReference>
<dbReference type="PANTHER" id="PTHR46165">
    <property type="entry name" value="SET AND MYND DOMAIN-CONTAINING PROTEIN 4"/>
    <property type="match status" value="1"/>
</dbReference>
<proteinExistence type="predicted"/>
<dbReference type="SUPFAM" id="SSF48452">
    <property type="entry name" value="TPR-like"/>
    <property type="match status" value="1"/>
</dbReference>
<evidence type="ECO:0000259" key="9">
    <source>
        <dbReference type="PROSITE" id="PS50280"/>
    </source>
</evidence>
<dbReference type="InterPro" id="IPR002893">
    <property type="entry name" value="Znf_MYND"/>
</dbReference>
<dbReference type="PROSITE" id="PS01360">
    <property type="entry name" value="ZF_MYND_1"/>
    <property type="match status" value="1"/>
</dbReference>
<evidence type="ECO:0000256" key="2">
    <source>
        <dbReference type="ARBA" id="ARBA00022679"/>
    </source>
</evidence>
<dbReference type="InterPro" id="IPR052097">
    <property type="entry name" value="SET-MYND_domain_protein"/>
</dbReference>
<dbReference type="GO" id="GO:0008270">
    <property type="term" value="F:zinc ion binding"/>
    <property type="evidence" value="ECO:0007669"/>
    <property type="project" value="UniProtKB-KW"/>
</dbReference>
<feature type="transmembrane region" description="Helical" evidence="8">
    <location>
        <begin position="56"/>
        <end position="79"/>
    </location>
</feature>
<dbReference type="InterPro" id="IPR046341">
    <property type="entry name" value="SET_dom_sf"/>
</dbReference>
<dbReference type="GO" id="GO:0005737">
    <property type="term" value="C:cytoplasm"/>
    <property type="evidence" value="ECO:0007669"/>
    <property type="project" value="TreeGrafter"/>
</dbReference>
<keyword evidence="1" id="KW-0489">Methyltransferase</keyword>
<dbReference type="GO" id="GO:0032259">
    <property type="term" value="P:methylation"/>
    <property type="evidence" value="ECO:0007669"/>
    <property type="project" value="UniProtKB-KW"/>
</dbReference>
<dbReference type="PROSITE" id="PS50280">
    <property type="entry name" value="SET"/>
    <property type="match status" value="1"/>
</dbReference>
<reference evidence="11 12" key="1">
    <citation type="journal article" date="2017" name="Curr. Biol.">
        <title>The Evolution of Venom by Co-option of Single-Copy Genes.</title>
        <authorList>
            <person name="Martinson E.O."/>
            <person name="Mrinalini"/>
            <person name="Kelkar Y.D."/>
            <person name="Chang C.H."/>
            <person name="Werren J.H."/>
        </authorList>
    </citation>
    <scope>NUCLEOTIDE SEQUENCE [LARGE SCALE GENOMIC DNA]</scope>
    <source>
        <strain evidence="11 12">Alberta</strain>
        <tissue evidence="11">Whole body</tissue>
    </source>
</reference>
<feature type="transmembrane region" description="Helical" evidence="8">
    <location>
        <begin position="86"/>
        <end position="104"/>
    </location>
</feature>
<dbReference type="GO" id="GO:0008170">
    <property type="term" value="F:N-methyltransferase activity"/>
    <property type="evidence" value="ECO:0007669"/>
    <property type="project" value="UniProtKB-ARBA"/>
</dbReference>
<dbReference type="InterPro" id="IPR001214">
    <property type="entry name" value="SET_dom"/>
</dbReference>
<keyword evidence="8" id="KW-0812">Transmembrane</keyword>
<dbReference type="STRING" id="543379.A0A232FLQ1"/>
<protein>
    <recommendedName>
        <fullName evidence="13">SET domain-containing protein</fullName>
    </recommendedName>
</protein>
<dbReference type="InterPro" id="IPR011990">
    <property type="entry name" value="TPR-like_helical_dom_sf"/>
</dbReference>
<evidence type="ECO:0000256" key="4">
    <source>
        <dbReference type="ARBA" id="ARBA00022723"/>
    </source>
</evidence>
<accession>A0A232FLQ1</accession>
<keyword evidence="3" id="KW-0949">S-adenosyl-L-methionine</keyword>
<dbReference type="GO" id="GO:0008276">
    <property type="term" value="F:protein methyltransferase activity"/>
    <property type="evidence" value="ECO:0007669"/>
    <property type="project" value="UniProtKB-ARBA"/>
</dbReference>
<dbReference type="GO" id="GO:0042826">
    <property type="term" value="F:histone deacetylase binding"/>
    <property type="evidence" value="ECO:0007669"/>
    <property type="project" value="TreeGrafter"/>
</dbReference>
<keyword evidence="4" id="KW-0479">Metal-binding</keyword>
<evidence type="ECO:0000256" key="7">
    <source>
        <dbReference type="PROSITE-ProRule" id="PRU00134"/>
    </source>
</evidence>
<dbReference type="Gene3D" id="2.170.270.10">
    <property type="entry name" value="SET domain"/>
    <property type="match status" value="1"/>
</dbReference>
<sequence>MNTNLNGWTASHAKKAWNFFISTLAIMVSSVALHSYTVREGKCTVIVAESASALNASVPLVSTASSSTGLIFFILSITLRRSKSTYIKLIIVGLIVLTPPLLGYNRNWYIMDAKSTFSTDGRIFNCGGTLGKHCCVQFHNSTVMDEEKRAVVDILNSIECQFYMLIDLIRNSKNKQQSIDMRLLGNTIFKQSSHNSAVHEYILQLYSLSAMGLPPGSEDLATVYANRSAVMIHLWMYEDCIKEIDRAMNIAKNDLLKIKLFCRKARCLHALGLEGKEDVMRKAEALFNNVKNGPSGKTFADLMRRTKLSLDVPIKHKNLSVRDDKKSARVEDLHKKYIINDFSLVDVQYNEKYGRHLVAKRDINPGEIIFIEEPYMHCLDLVRGYTYCFHCLTTCLLTIPCDYCGWAMFCSEECKQQAWVKYHDLECAVYAFAKDNDVGDGVKRMAVKSIICAVREAGGVDQLRDELKAFDSCTDKLKGFVKDGKIQSSGFKSIYALSSNTSDKAEPIHKHNTIMILRALVRNTKYFGKKPGFEKTEELKKDDKVLFLGSLVYKLSKIFQLNSRIIPNGRDFCTSGLDARICENKQCCTTGLYIAPITSLLNHSCIPNVKMCFSNNYSVIVYAVQPIKKGSQLFDCYQQEFYEYNISPRQKHLEKTYNFNCDCKACKEKWDIVEYEVVSKKNLKKNAPEWRLADEYLQLIQAIHDKKIELSEKHIDILTRGIKKACQSLNQPSFMTTNLIRALNVVFRRLYGIEFMIPDKCNND</sequence>
<dbReference type="PANTHER" id="PTHR46165:SF2">
    <property type="entry name" value="SET AND MYND DOMAIN-CONTAINING PROTEIN 4"/>
    <property type="match status" value="1"/>
</dbReference>